<dbReference type="Proteomes" id="UP000075714">
    <property type="component" value="Unassembled WGS sequence"/>
</dbReference>
<feature type="region of interest" description="Disordered" evidence="1">
    <location>
        <begin position="343"/>
        <end position="362"/>
    </location>
</feature>
<evidence type="ECO:0000313" key="2">
    <source>
        <dbReference type="EMBL" id="KXZ50967.1"/>
    </source>
</evidence>
<gene>
    <name evidence="2" type="ORF">GPECTOR_14g210</name>
</gene>
<name>A0A150GME0_GONPE</name>
<feature type="compositionally biased region" description="Basic and acidic residues" evidence="1">
    <location>
        <begin position="351"/>
        <end position="362"/>
    </location>
</feature>
<feature type="region of interest" description="Disordered" evidence="1">
    <location>
        <begin position="621"/>
        <end position="641"/>
    </location>
</feature>
<dbReference type="OrthoDB" id="552514at2759"/>
<accession>A0A150GME0</accession>
<dbReference type="EMBL" id="LSYV01000015">
    <property type="protein sequence ID" value="KXZ50967.1"/>
    <property type="molecule type" value="Genomic_DNA"/>
</dbReference>
<evidence type="ECO:0000313" key="3">
    <source>
        <dbReference type="Proteomes" id="UP000075714"/>
    </source>
</evidence>
<dbReference type="STRING" id="33097.A0A150GME0"/>
<feature type="compositionally biased region" description="Low complexity" evidence="1">
    <location>
        <begin position="460"/>
        <end position="494"/>
    </location>
</feature>
<protein>
    <submittedName>
        <fullName evidence="2">Uncharacterized protein</fullName>
    </submittedName>
</protein>
<proteinExistence type="predicted"/>
<dbReference type="PANTHER" id="PTHR48125">
    <property type="entry name" value="LP07818P1"/>
    <property type="match status" value="1"/>
</dbReference>
<feature type="region of interest" description="Disordered" evidence="1">
    <location>
        <begin position="453"/>
        <end position="541"/>
    </location>
</feature>
<feature type="region of interest" description="Disordered" evidence="1">
    <location>
        <begin position="404"/>
        <end position="423"/>
    </location>
</feature>
<evidence type="ECO:0000256" key="1">
    <source>
        <dbReference type="SAM" id="MobiDB-lite"/>
    </source>
</evidence>
<dbReference type="AlphaFoldDB" id="A0A150GME0"/>
<dbReference type="PANTHER" id="PTHR48125:SF10">
    <property type="entry name" value="OS12G0136300 PROTEIN"/>
    <property type="match status" value="1"/>
</dbReference>
<keyword evidence="3" id="KW-1185">Reference proteome</keyword>
<feature type="region of interest" description="Disordered" evidence="1">
    <location>
        <begin position="1"/>
        <end position="26"/>
    </location>
</feature>
<comment type="caution">
    <text evidence="2">The sequence shown here is derived from an EMBL/GenBank/DDBJ whole genome shotgun (WGS) entry which is preliminary data.</text>
</comment>
<reference evidence="3" key="1">
    <citation type="journal article" date="2016" name="Nat. Commun.">
        <title>The Gonium pectorale genome demonstrates co-option of cell cycle regulation during the evolution of multicellularity.</title>
        <authorList>
            <person name="Hanschen E.R."/>
            <person name="Marriage T.N."/>
            <person name="Ferris P.J."/>
            <person name="Hamaji T."/>
            <person name="Toyoda A."/>
            <person name="Fujiyama A."/>
            <person name="Neme R."/>
            <person name="Noguchi H."/>
            <person name="Minakuchi Y."/>
            <person name="Suzuki M."/>
            <person name="Kawai-Toyooka H."/>
            <person name="Smith D.R."/>
            <person name="Sparks H."/>
            <person name="Anderson J."/>
            <person name="Bakaric R."/>
            <person name="Luria V."/>
            <person name="Karger A."/>
            <person name="Kirschner M.W."/>
            <person name="Durand P.M."/>
            <person name="Michod R.E."/>
            <person name="Nozaki H."/>
            <person name="Olson B.J."/>
        </authorList>
    </citation>
    <scope>NUCLEOTIDE SEQUENCE [LARGE SCALE GENOMIC DNA]</scope>
    <source>
        <strain evidence="3">NIES-2863</strain>
    </source>
</reference>
<sequence>MLTASDSLDRPGSPHHGVLPLQQPGPPQQPGYVDSLLLWGLEASPATNAGPAAPEAAAAAAVVAAAAAAVAAAVLPAVSPVGSATALLAMLPAPDAFPLDGTFLRLLSLLSGGDGDVTVAFSHGLGGGGDQPPATAAATSLVGYMPSVDAWRSLAAAAEDMRAGGCRLARVHSRLPHEDLQKLWAPRAAGSGGSAPDSLPRQSFLGPQELERYHFMEQSGGYTKAAFLQISQPQPEAGPLAGHEARHAAAAASAPVWPAAGGAPSATMASASSASSASSSAVALEVGRGRPFAAGCWYLVDSEVSTHCLQHHGLSNKKNKCRTQHPQDTHSVHKVFPMFCVAAAPPRPPGPKKDAKGKGTRKRETVGMHEGCGALYHICIDHDASGQTVEMLFGTTWPAWYTAHPPGGQADAPHSKRRGGQGAASVADAAAAAAGGSGAQAIAIAAGDKRGLAARDSRPPADAADASASAASASADGNESMGSGAAAAAGDSGASAGGSAGSRAASGGGARRRLADGPEVEGPDGRMGAVQEEAGPDRERARSDARLAIDYVSVCLRSGSGSRAWSMFLQHDMCGADGQLDLARLRRLRDGNDAGLGVLNIILNAAAELLGLTSTAAASGGGVGAAAAPAPPQGPGSPAWEEKKADVEARVVEVFQSLFEACQRRDPVAVHDLLLQQDVQWLDTALHTCCRYNLLRVLRWLLPKCRLEALVAATKSGWPPSTSGCRAGNEDAVVAIFEELRDRRAMGSPRCQQVLLADLSPFNEYYERHRGRQVLERALARVWPDPSTRPRVREDVRSKQELRDAANSLRLQLQELQM</sequence>
<organism evidence="2 3">
    <name type="scientific">Gonium pectorale</name>
    <name type="common">Green alga</name>
    <dbReference type="NCBI Taxonomy" id="33097"/>
    <lineage>
        <taxon>Eukaryota</taxon>
        <taxon>Viridiplantae</taxon>
        <taxon>Chlorophyta</taxon>
        <taxon>core chlorophytes</taxon>
        <taxon>Chlorophyceae</taxon>
        <taxon>CS clade</taxon>
        <taxon>Chlamydomonadales</taxon>
        <taxon>Volvocaceae</taxon>
        <taxon>Gonium</taxon>
    </lineage>
</organism>